<proteinExistence type="predicted"/>
<dbReference type="AlphaFoldDB" id="A0A1Y1BAQ9"/>
<dbReference type="EMBL" id="AP014860">
    <property type="protein sequence ID" value="BAX56945.1"/>
    <property type="molecule type" value="Genomic_DNA"/>
</dbReference>
<name>A0A1Y1BAQ9_VIBPH</name>
<feature type="region of interest" description="Disordered" evidence="1">
    <location>
        <begin position="22"/>
        <end position="48"/>
    </location>
</feature>
<sequence length="48" mass="5447">MSQYQVDDHQTVASIQSHVQGADGAMEILRPTRNCSRNWRSSSRNCKP</sequence>
<keyword evidence="2" id="KW-0614">Plasmid</keyword>
<protein>
    <submittedName>
        <fullName evidence="2">Conjugative transfer protein TrbJ</fullName>
    </submittedName>
</protein>
<organism evidence="2">
    <name type="scientific">Vibrio parahaemolyticus</name>
    <dbReference type="NCBI Taxonomy" id="670"/>
    <lineage>
        <taxon>Bacteria</taxon>
        <taxon>Pseudomonadati</taxon>
        <taxon>Pseudomonadota</taxon>
        <taxon>Gammaproteobacteria</taxon>
        <taxon>Vibrionales</taxon>
        <taxon>Vibrionaceae</taxon>
        <taxon>Vibrio</taxon>
    </lineage>
</organism>
<geneLocation type="plasmid" evidence="2">
    <name>pVPE61a</name>
</geneLocation>
<accession>A0A1Y1BAQ9</accession>
<feature type="compositionally biased region" description="Low complexity" evidence="1">
    <location>
        <begin position="33"/>
        <end position="48"/>
    </location>
</feature>
<gene>
    <name evidence="2" type="primary">trbJ</name>
</gene>
<evidence type="ECO:0000313" key="2">
    <source>
        <dbReference type="EMBL" id="BAX56945.1"/>
    </source>
</evidence>
<reference evidence="2" key="1">
    <citation type="journal article" date="2017" name="Infect. Genet. Evol.">
        <title>Plasmid dynamics in Vibrio parahaemolyticus strains related to shrimp Acute Hepatopancreatic Necrosis Syndrome (AHPNS).</title>
        <authorList>
            <person name="Theethakaew C."/>
            <person name="Nakamura S."/>
            <person name="Motooka D."/>
            <person name="Matsuda S."/>
            <person name="Kodama T."/>
            <person name="Chonsin K."/>
            <person name="Suthienkul O."/>
            <person name="Iida T."/>
        </authorList>
    </citation>
    <scope>NUCLEOTIDE SEQUENCE</scope>
    <source>
        <strain evidence="2">VPE61</strain>
        <plasmid evidence="2">pVPE61a</plasmid>
    </source>
</reference>
<evidence type="ECO:0000256" key="1">
    <source>
        <dbReference type="SAM" id="MobiDB-lite"/>
    </source>
</evidence>